<name>A0ABD3QPB1_9STRA</name>
<dbReference type="SUPFAM" id="SSF46565">
    <property type="entry name" value="Chaperone J-domain"/>
    <property type="match status" value="1"/>
</dbReference>
<evidence type="ECO:0000256" key="4">
    <source>
        <dbReference type="SAM" id="SignalP"/>
    </source>
</evidence>
<dbReference type="InterPro" id="IPR001623">
    <property type="entry name" value="DnaJ_domain"/>
</dbReference>
<evidence type="ECO:0000256" key="3">
    <source>
        <dbReference type="SAM" id="MobiDB-lite"/>
    </source>
</evidence>
<evidence type="ECO:0000256" key="1">
    <source>
        <dbReference type="ARBA" id="ARBA00023186"/>
    </source>
</evidence>
<feature type="domain" description="J" evidence="5">
    <location>
        <begin position="111"/>
        <end position="176"/>
    </location>
</feature>
<comment type="caution">
    <text evidence="6">The sequence shown here is derived from an EMBL/GenBank/DDBJ whole genome shotgun (WGS) entry which is preliminary data.</text>
</comment>
<dbReference type="AlphaFoldDB" id="A0ABD3QPB1"/>
<dbReference type="InterPro" id="IPR036869">
    <property type="entry name" value="J_dom_sf"/>
</dbReference>
<feature type="region of interest" description="Disordered" evidence="3">
    <location>
        <begin position="73"/>
        <end position="104"/>
    </location>
</feature>
<dbReference type="Pfam" id="PF00226">
    <property type="entry name" value="DnaJ"/>
    <property type="match status" value="1"/>
</dbReference>
<dbReference type="CDD" id="cd06257">
    <property type="entry name" value="DnaJ"/>
    <property type="match status" value="1"/>
</dbReference>
<keyword evidence="1" id="KW-0143">Chaperone</keyword>
<dbReference type="Gene3D" id="1.10.287.110">
    <property type="entry name" value="DnaJ domain"/>
    <property type="match status" value="1"/>
</dbReference>
<protein>
    <recommendedName>
        <fullName evidence="5">J domain-containing protein</fullName>
    </recommendedName>
</protein>
<evidence type="ECO:0000313" key="6">
    <source>
        <dbReference type="EMBL" id="KAL3802070.1"/>
    </source>
</evidence>
<dbReference type="SMART" id="SM00271">
    <property type="entry name" value="DnaJ"/>
    <property type="match status" value="1"/>
</dbReference>
<dbReference type="Proteomes" id="UP001516023">
    <property type="component" value="Unassembled WGS sequence"/>
</dbReference>
<evidence type="ECO:0000256" key="2">
    <source>
        <dbReference type="SAM" id="Coils"/>
    </source>
</evidence>
<sequence>MMKSAAKQRRRDLRALPLLLLLKTLSNVSSFSLPTNSLSHYYSPIQTPHTPLEDSSRIIKQCRGKPCPPRILRPHHHLYSSINGNEPINDNDNERSTKSTKRRLTKPKPKNLYAILGADPSMSKSEIKRLYLALAKQTHPDSPNYAAASSSDFSEIASAYKTLTDDKLRKRYDRELAAEEFKDDIVAMAAEVAKEYGPSARKFYEDWALPFLKRTTASTVAISRVVSEVASDKTNGGGDIDSSGDVVERTRIMGSRRGTAIEKGATLSEVMNEMSEMERSGSGSGSRAFEDFGRAFQRVIEAGRNATRQIDGIELQEKSVELRMRADEARAESLAVLEQLSAIKSERLSLTFHTSSANFSSSEALQFLDGFNTVDEVGIVGRMTFRNTIRQDIEMFSSAEEECERKMQAKAEVDAQAMARMEELKNAEQNARDAILVSDTFVKKAETEARKMLEEAQKRVVEFQARVTEAQRAVSSMNISVKRAEQEYEKSNLQLKRKRDVVRKALRRKDDDEGESLSTFDRGENGSVRLNSAFDKSASSSMNDMGFESQNMAKIEKLKKQEASIESEFLRLVEKASRLVSRSERLRLRSEELIGKQNDNDVEQLSQDLNRGSVVGETML</sequence>
<keyword evidence="2" id="KW-0175">Coiled coil</keyword>
<dbReference type="PANTHER" id="PTHR43096:SF52">
    <property type="entry name" value="DNAJ HOMOLOG 1, MITOCHONDRIAL-RELATED"/>
    <property type="match status" value="1"/>
</dbReference>
<keyword evidence="7" id="KW-1185">Reference proteome</keyword>
<reference evidence="6 7" key="1">
    <citation type="journal article" date="2020" name="G3 (Bethesda)">
        <title>Improved Reference Genome for Cyclotella cryptica CCMP332, a Model for Cell Wall Morphogenesis, Salinity Adaptation, and Lipid Production in Diatoms (Bacillariophyta).</title>
        <authorList>
            <person name="Roberts W.R."/>
            <person name="Downey K.M."/>
            <person name="Ruck E.C."/>
            <person name="Traller J.C."/>
            <person name="Alverson A.J."/>
        </authorList>
    </citation>
    <scope>NUCLEOTIDE SEQUENCE [LARGE SCALE GENOMIC DNA]</scope>
    <source>
        <strain evidence="6 7">CCMP332</strain>
    </source>
</reference>
<feature type="coiled-coil region" evidence="2">
    <location>
        <begin position="410"/>
        <end position="501"/>
    </location>
</feature>
<feature type="signal peptide" evidence="4">
    <location>
        <begin position="1"/>
        <end position="30"/>
    </location>
</feature>
<evidence type="ECO:0000313" key="7">
    <source>
        <dbReference type="Proteomes" id="UP001516023"/>
    </source>
</evidence>
<dbReference type="PRINTS" id="PR00625">
    <property type="entry name" value="JDOMAIN"/>
</dbReference>
<feature type="compositionally biased region" description="Polar residues" evidence="3">
    <location>
        <begin position="80"/>
        <end position="90"/>
    </location>
</feature>
<accession>A0ABD3QPB1</accession>
<feature type="chain" id="PRO_5044867662" description="J domain-containing protein" evidence="4">
    <location>
        <begin position="31"/>
        <end position="620"/>
    </location>
</feature>
<gene>
    <name evidence="6" type="ORF">HJC23_010826</name>
</gene>
<dbReference type="EMBL" id="JABMIG020000022">
    <property type="protein sequence ID" value="KAL3802070.1"/>
    <property type="molecule type" value="Genomic_DNA"/>
</dbReference>
<organism evidence="6 7">
    <name type="scientific">Cyclotella cryptica</name>
    <dbReference type="NCBI Taxonomy" id="29204"/>
    <lineage>
        <taxon>Eukaryota</taxon>
        <taxon>Sar</taxon>
        <taxon>Stramenopiles</taxon>
        <taxon>Ochrophyta</taxon>
        <taxon>Bacillariophyta</taxon>
        <taxon>Coscinodiscophyceae</taxon>
        <taxon>Thalassiosirophycidae</taxon>
        <taxon>Stephanodiscales</taxon>
        <taxon>Stephanodiscaceae</taxon>
        <taxon>Cyclotella</taxon>
    </lineage>
</organism>
<evidence type="ECO:0000259" key="5">
    <source>
        <dbReference type="PROSITE" id="PS50076"/>
    </source>
</evidence>
<keyword evidence="4" id="KW-0732">Signal</keyword>
<dbReference type="PROSITE" id="PS50076">
    <property type="entry name" value="DNAJ_2"/>
    <property type="match status" value="1"/>
</dbReference>
<proteinExistence type="predicted"/>
<dbReference type="PANTHER" id="PTHR43096">
    <property type="entry name" value="DNAJ HOMOLOG 1, MITOCHONDRIAL-RELATED"/>
    <property type="match status" value="1"/>
</dbReference>